<protein>
    <submittedName>
        <fullName evidence="2">Putative cytochrome b/b6</fullName>
    </submittedName>
</protein>
<dbReference type="GO" id="GO:0016020">
    <property type="term" value="C:membrane"/>
    <property type="evidence" value="ECO:0007669"/>
    <property type="project" value="InterPro"/>
</dbReference>
<evidence type="ECO:0000256" key="1">
    <source>
        <dbReference type="SAM" id="Phobius"/>
    </source>
</evidence>
<accession>A0A396I2C3</accession>
<dbReference type="Proteomes" id="UP000265566">
    <property type="component" value="Chromosome 4"/>
</dbReference>
<gene>
    <name evidence="2" type="ORF">MtrunA17_Chr4g0017091</name>
</gene>
<keyword evidence="1" id="KW-1133">Transmembrane helix</keyword>
<dbReference type="GO" id="GO:0009055">
    <property type="term" value="F:electron transfer activity"/>
    <property type="evidence" value="ECO:0007669"/>
    <property type="project" value="InterPro"/>
</dbReference>
<proteinExistence type="predicted"/>
<dbReference type="InterPro" id="IPR036150">
    <property type="entry name" value="Cyt_b/b6_C_sf"/>
</dbReference>
<organism evidence="2">
    <name type="scientific">Medicago truncatula</name>
    <name type="common">Barrel medic</name>
    <name type="synonym">Medicago tribuloides</name>
    <dbReference type="NCBI Taxonomy" id="3880"/>
    <lineage>
        <taxon>Eukaryota</taxon>
        <taxon>Viridiplantae</taxon>
        <taxon>Streptophyta</taxon>
        <taxon>Embryophyta</taxon>
        <taxon>Tracheophyta</taxon>
        <taxon>Spermatophyta</taxon>
        <taxon>Magnoliopsida</taxon>
        <taxon>eudicotyledons</taxon>
        <taxon>Gunneridae</taxon>
        <taxon>Pentapetalae</taxon>
        <taxon>rosids</taxon>
        <taxon>fabids</taxon>
        <taxon>Fabales</taxon>
        <taxon>Fabaceae</taxon>
        <taxon>Papilionoideae</taxon>
        <taxon>50 kb inversion clade</taxon>
        <taxon>NPAAA clade</taxon>
        <taxon>Hologalegina</taxon>
        <taxon>IRL clade</taxon>
        <taxon>Trifolieae</taxon>
        <taxon>Medicago</taxon>
    </lineage>
</organism>
<keyword evidence="1" id="KW-0812">Transmembrane</keyword>
<dbReference type="GO" id="GO:0016491">
    <property type="term" value="F:oxidoreductase activity"/>
    <property type="evidence" value="ECO:0007669"/>
    <property type="project" value="InterPro"/>
</dbReference>
<evidence type="ECO:0000313" key="2">
    <source>
        <dbReference type="EMBL" id="RHN59740.1"/>
    </source>
</evidence>
<keyword evidence="1" id="KW-0472">Membrane</keyword>
<dbReference type="EMBL" id="PSQE01000004">
    <property type="protein sequence ID" value="RHN59740.1"/>
    <property type="molecule type" value="Genomic_DNA"/>
</dbReference>
<sequence length="54" mass="6120">MVSVPVGLLTVPFLENVNKFQNPFRRPVATTVFLIGTVVALWLVLEQHYLLKNP</sequence>
<dbReference type="AlphaFoldDB" id="A0A396I2C3"/>
<name>A0A396I2C3_MEDTR</name>
<comment type="caution">
    <text evidence="2">The sequence shown here is derived from an EMBL/GenBank/DDBJ whole genome shotgun (WGS) entry which is preliminary data.</text>
</comment>
<dbReference type="Gene3D" id="1.10.287.980">
    <property type="entry name" value="plastocyanin oxidoreductase"/>
    <property type="match status" value="1"/>
</dbReference>
<feature type="transmembrane region" description="Helical" evidence="1">
    <location>
        <begin position="28"/>
        <end position="45"/>
    </location>
</feature>
<dbReference type="Gramene" id="rna21850">
    <property type="protein sequence ID" value="RHN59740.1"/>
    <property type="gene ID" value="gene21850"/>
</dbReference>
<dbReference type="SUPFAM" id="SSF81648">
    <property type="entry name" value="a domain/subunit of cytochrome bc1 complex (Ubiquinol-cytochrome c reductase)"/>
    <property type="match status" value="1"/>
</dbReference>
<reference evidence="2" key="1">
    <citation type="journal article" date="2018" name="Nat. Plants">
        <title>Whole-genome landscape of Medicago truncatula symbiotic genes.</title>
        <authorList>
            <person name="Pecrix Y."/>
            <person name="Gamas P."/>
            <person name="Carrere S."/>
        </authorList>
    </citation>
    <scope>NUCLEOTIDE SEQUENCE</scope>
    <source>
        <tissue evidence="2">Leaves</tissue>
    </source>
</reference>